<reference evidence="1 2" key="1">
    <citation type="submission" date="2020-02" db="EMBL/GenBank/DDBJ databases">
        <authorList>
            <person name="Ma Q."/>
            <person name="Huang Y."/>
            <person name="Song X."/>
            <person name="Pei D."/>
        </authorList>
    </citation>
    <scope>NUCLEOTIDE SEQUENCE [LARGE SCALE GENOMIC DNA]</scope>
    <source>
        <strain evidence="1">Sxm20200214</strain>
        <tissue evidence="1">Leaf</tissue>
    </source>
</reference>
<dbReference type="PANTHER" id="PTHR33103:SF69">
    <property type="entry name" value="DUF674 FAMILY PROTEIN"/>
    <property type="match status" value="1"/>
</dbReference>
<dbReference type="InterPro" id="IPR007750">
    <property type="entry name" value="DUF674"/>
</dbReference>
<dbReference type="EMBL" id="JAAMPC010000005">
    <property type="protein sequence ID" value="KAG2311998.1"/>
    <property type="molecule type" value="Genomic_DNA"/>
</dbReference>
<name>A0A8X7VIW3_BRACI</name>
<dbReference type="Pfam" id="PF05056">
    <property type="entry name" value="DUF674"/>
    <property type="match status" value="1"/>
</dbReference>
<organism evidence="1 2">
    <name type="scientific">Brassica carinata</name>
    <name type="common">Ethiopian mustard</name>
    <name type="synonym">Abyssinian cabbage</name>
    <dbReference type="NCBI Taxonomy" id="52824"/>
    <lineage>
        <taxon>Eukaryota</taxon>
        <taxon>Viridiplantae</taxon>
        <taxon>Streptophyta</taxon>
        <taxon>Embryophyta</taxon>
        <taxon>Tracheophyta</taxon>
        <taxon>Spermatophyta</taxon>
        <taxon>Magnoliopsida</taxon>
        <taxon>eudicotyledons</taxon>
        <taxon>Gunneridae</taxon>
        <taxon>Pentapetalae</taxon>
        <taxon>rosids</taxon>
        <taxon>malvids</taxon>
        <taxon>Brassicales</taxon>
        <taxon>Brassicaceae</taxon>
        <taxon>Brassiceae</taxon>
        <taxon>Brassica</taxon>
    </lineage>
</organism>
<accession>A0A8X7VIW3</accession>
<proteinExistence type="predicted"/>
<dbReference type="AlphaFoldDB" id="A0A8X7VIW3"/>
<keyword evidence="2" id="KW-1185">Reference proteome</keyword>
<dbReference type="OrthoDB" id="2014278at2759"/>
<evidence type="ECO:0000313" key="2">
    <source>
        <dbReference type="Proteomes" id="UP000886595"/>
    </source>
</evidence>
<protein>
    <submittedName>
        <fullName evidence="1">Uncharacterized protein</fullName>
    </submittedName>
</protein>
<gene>
    <name evidence="1" type="ORF">Bca52824_023555</name>
</gene>
<sequence length="74" mass="8039">MANSAAKPKFILILLIGEEKNKVVLAEAGKDFVDVLCSILTLPMGTIVSLLEKHQTPQLPLLAVSKSFTKVFQT</sequence>
<evidence type="ECO:0000313" key="1">
    <source>
        <dbReference type="EMBL" id="KAG2311998.1"/>
    </source>
</evidence>
<dbReference type="Proteomes" id="UP000886595">
    <property type="component" value="Unassembled WGS sequence"/>
</dbReference>
<dbReference type="PANTHER" id="PTHR33103">
    <property type="entry name" value="OS01G0153900 PROTEIN"/>
    <property type="match status" value="1"/>
</dbReference>
<comment type="caution">
    <text evidence="1">The sequence shown here is derived from an EMBL/GenBank/DDBJ whole genome shotgun (WGS) entry which is preliminary data.</text>
</comment>